<gene>
    <name evidence="16 23" type="primary">secA</name>
    <name evidence="23" type="ORF">ENS31_03855</name>
</gene>
<comment type="catalytic activity">
    <reaction evidence="16">
        <text>ATP + H2O + cellular proteinSide 1 = ADP + phosphate + cellular proteinSide 2.</text>
        <dbReference type="EC" id="7.4.2.8"/>
    </reaction>
</comment>
<dbReference type="GO" id="GO:0065002">
    <property type="term" value="P:intracellular protein transmembrane transport"/>
    <property type="evidence" value="ECO:0007669"/>
    <property type="project" value="UniProtKB-UniRule"/>
</dbReference>
<comment type="cofactor">
    <cofactor evidence="1">
        <name>Zn(2+)</name>
        <dbReference type="ChEBI" id="CHEBI:29105"/>
    </cofactor>
</comment>
<dbReference type="Gene3D" id="3.40.50.300">
    <property type="entry name" value="P-loop containing nucleotide triphosphate hydrolases"/>
    <property type="match status" value="2"/>
</dbReference>
<dbReference type="InterPro" id="IPR011116">
    <property type="entry name" value="SecA_Wing/Scaffold"/>
</dbReference>
<dbReference type="EC" id="7.4.2.8" evidence="16"/>
<dbReference type="Pfam" id="PF07517">
    <property type="entry name" value="SecA_DEAD"/>
    <property type="match status" value="1"/>
</dbReference>
<dbReference type="NCBIfam" id="TIGR00963">
    <property type="entry name" value="secA"/>
    <property type="match status" value="1"/>
</dbReference>
<dbReference type="InterPro" id="IPR004027">
    <property type="entry name" value="SEC_C_motif"/>
</dbReference>
<dbReference type="PROSITE" id="PS51196">
    <property type="entry name" value="SECA_MOTOR_DEAD"/>
    <property type="match status" value="1"/>
</dbReference>
<keyword evidence="4 16" id="KW-0813">Transport</keyword>
<dbReference type="PANTHER" id="PTHR30612">
    <property type="entry name" value="SECA INNER MEMBRANE COMPONENT OF SEC PROTEIN SECRETION SYSTEM"/>
    <property type="match status" value="1"/>
</dbReference>
<evidence type="ECO:0000256" key="18">
    <source>
        <dbReference type="SAM" id="Coils"/>
    </source>
</evidence>
<evidence type="ECO:0000256" key="13">
    <source>
        <dbReference type="ARBA" id="ARBA00022967"/>
    </source>
</evidence>
<keyword evidence="5 16" id="KW-1003">Cell membrane</keyword>
<dbReference type="GO" id="GO:0005524">
    <property type="term" value="F:ATP binding"/>
    <property type="evidence" value="ECO:0007669"/>
    <property type="project" value="UniProtKB-UniRule"/>
</dbReference>
<evidence type="ECO:0000256" key="11">
    <source>
        <dbReference type="ARBA" id="ARBA00022840"/>
    </source>
</evidence>
<dbReference type="InterPro" id="IPR011130">
    <property type="entry name" value="SecA_preprotein_X-link_dom"/>
</dbReference>
<evidence type="ECO:0000256" key="10">
    <source>
        <dbReference type="ARBA" id="ARBA00022833"/>
    </source>
</evidence>
<evidence type="ECO:0000256" key="3">
    <source>
        <dbReference type="ARBA" id="ARBA00007650"/>
    </source>
</evidence>
<comment type="subcellular location">
    <subcellularLocation>
        <location evidence="16">Cell membrane</location>
        <topology evidence="16">Peripheral membrane protein</topology>
        <orientation evidence="16">Cytoplasmic side</orientation>
    </subcellularLocation>
    <subcellularLocation>
        <location evidence="2 16">Cytoplasm</location>
    </subcellularLocation>
    <text evidence="16">Distribution is 50-50.</text>
</comment>
<evidence type="ECO:0000256" key="9">
    <source>
        <dbReference type="ARBA" id="ARBA00022741"/>
    </source>
</evidence>
<dbReference type="PRINTS" id="PR00906">
    <property type="entry name" value="SECA"/>
</dbReference>
<dbReference type="HAMAP" id="MF_01382">
    <property type="entry name" value="SecA"/>
    <property type="match status" value="1"/>
</dbReference>
<dbReference type="SMART" id="SM00958">
    <property type="entry name" value="SecA_PP_bind"/>
    <property type="match status" value="1"/>
</dbReference>
<evidence type="ECO:0000256" key="15">
    <source>
        <dbReference type="ARBA" id="ARBA00023136"/>
    </source>
</evidence>
<evidence type="ECO:0000313" key="23">
    <source>
        <dbReference type="EMBL" id="HFI90652.1"/>
    </source>
</evidence>
<keyword evidence="8" id="KW-0479">Metal-binding</keyword>
<dbReference type="GO" id="GO:0043952">
    <property type="term" value="P:protein transport by the Sec complex"/>
    <property type="evidence" value="ECO:0007669"/>
    <property type="project" value="TreeGrafter"/>
</dbReference>
<dbReference type="FunFam" id="3.40.50.300:FF:000246">
    <property type="entry name" value="Preprotein translocase subunit SecA"/>
    <property type="match status" value="1"/>
</dbReference>
<evidence type="ECO:0000256" key="2">
    <source>
        <dbReference type="ARBA" id="ARBA00004496"/>
    </source>
</evidence>
<dbReference type="InterPro" id="IPR027417">
    <property type="entry name" value="P-loop_NTPase"/>
</dbReference>
<dbReference type="InterPro" id="IPR014001">
    <property type="entry name" value="Helicase_ATP-bd"/>
</dbReference>
<keyword evidence="11 16" id="KW-0067">ATP-binding</keyword>
<dbReference type="InterPro" id="IPR036266">
    <property type="entry name" value="SecA_Wing/Scaffold_sf"/>
</dbReference>
<organism evidence="23">
    <name type="scientific">Ignavibacterium album</name>
    <dbReference type="NCBI Taxonomy" id="591197"/>
    <lineage>
        <taxon>Bacteria</taxon>
        <taxon>Pseudomonadati</taxon>
        <taxon>Ignavibacteriota</taxon>
        <taxon>Ignavibacteria</taxon>
        <taxon>Ignavibacteriales</taxon>
        <taxon>Ignavibacteriaceae</taxon>
        <taxon>Ignavibacterium</taxon>
    </lineage>
</organism>
<dbReference type="InterPro" id="IPR011115">
    <property type="entry name" value="SecA_DEAD"/>
</dbReference>
<dbReference type="InterPro" id="IPR020937">
    <property type="entry name" value="SecA_CS"/>
</dbReference>
<comment type="function">
    <text evidence="16">Part of the Sec protein translocase complex. Interacts with the SecYEG preprotein conducting channel. Has a central role in coupling the hydrolysis of ATP to the transfer of proteins into and across the cell membrane, serving as an ATP-driven molecular motor driving the stepwise translocation of polypeptide chains across the membrane.</text>
</comment>
<dbReference type="Pfam" id="PF02810">
    <property type="entry name" value="SEC-C"/>
    <property type="match status" value="1"/>
</dbReference>
<dbReference type="GO" id="GO:0031522">
    <property type="term" value="C:cell envelope Sec protein transport complex"/>
    <property type="evidence" value="ECO:0007669"/>
    <property type="project" value="TreeGrafter"/>
</dbReference>
<dbReference type="FunFam" id="3.40.50.300:FF:000694">
    <property type="entry name" value="Preprotein translocase subunit SecA"/>
    <property type="match status" value="1"/>
</dbReference>
<evidence type="ECO:0000256" key="12">
    <source>
        <dbReference type="ARBA" id="ARBA00022927"/>
    </source>
</evidence>
<dbReference type="InterPro" id="IPR001650">
    <property type="entry name" value="Helicase_C-like"/>
</dbReference>
<keyword evidence="6 16" id="KW-0963">Cytoplasm</keyword>
<keyword evidence="14 16" id="KW-0811">Translocation</keyword>
<dbReference type="Pfam" id="PF01043">
    <property type="entry name" value="SecA_PP_bind"/>
    <property type="match status" value="1"/>
</dbReference>
<reference evidence="23" key="1">
    <citation type="journal article" date="2020" name="mSystems">
        <title>Genome- and Community-Level Interaction Insights into Carbon Utilization and Element Cycling Functions of Hydrothermarchaeota in Hydrothermal Sediment.</title>
        <authorList>
            <person name="Zhou Z."/>
            <person name="Liu Y."/>
            <person name="Xu W."/>
            <person name="Pan J."/>
            <person name="Luo Z.H."/>
            <person name="Li M."/>
        </authorList>
    </citation>
    <scope>NUCLEOTIDE SEQUENCE [LARGE SCALE GENOMIC DNA]</scope>
    <source>
        <strain evidence="23">SpSt-479</strain>
    </source>
</reference>
<feature type="domain" description="Helicase C-terminal" evidence="21">
    <location>
        <begin position="569"/>
        <end position="753"/>
    </location>
</feature>
<feature type="coiled-coil region" evidence="18">
    <location>
        <begin position="50"/>
        <end position="103"/>
    </location>
</feature>
<comment type="subunit">
    <text evidence="16">Monomer and homodimer. Part of the essential Sec protein translocation apparatus which comprises SecA, SecYEG and auxiliary proteins SecDF. Other proteins may also be involved.</text>
</comment>
<protein>
    <recommendedName>
        <fullName evidence="16 17">Protein translocase subunit SecA</fullName>
        <ecNumber evidence="16">7.4.2.8</ecNumber>
    </recommendedName>
</protein>
<dbReference type="Pfam" id="PF21090">
    <property type="entry name" value="P-loop_SecA"/>
    <property type="match status" value="2"/>
</dbReference>
<evidence type="ECO:0000256" key="7">
    <source>
        <dbReference type="ARBA" id="ARBA00022519"/>
    </source>
</evidence>
<dbReference type="GO" id="GO:0006605">
    <property type="term" value="P:protein targeting"/>
    <property type="evidence" value="ECO:0007669"/>
    <property type="project" value="UniProtKB-UniRule"/>
</dbReference>
<dbReference type="SUPFAM" id="SSF81886">
    <property type="entry name" value="Helical scaffold and wing domains of SecA"/>
    <property type="match status" value="1"/>
</dbReference>
<dbReference type="CDD" id="cd17928">
    <property type="entry name" value="DEXDc_SecA"/>
    <property type="match status" value="1"/>
</dbReference>
<dbReference type="SUPFAM" id="SSF52540">
    <property type="entry name" value="P-loop containing nucleoside triphosphate hydrolases"/>
    <property type="match status" value="2"/>
</dbReference>
<dbReference type="AlphaFoldDB" id="A0A7V2ZIL7"/>
<name>A0A7V2ZIL7_9BACT</name>
<dbReference type="PROSITE" id="PS51192">
    <property type="entry name" value="HELICASE_ATP_BIND_1"/>
    <property type="match status" value="1"/>
</dbReference>
<evidence type="ECO:0000256" key="8">
    <source>
        <dbReference type="ARBA" id="ARBA00022723"/>
    </source>
</evidence>
<dbReference type="InterPro" id="IPR000185">
    <property type="entry name" value="SecA"/>
</dbReference>
<evidence type="ECO:0000256" key="4">
    <source>
        <dbReference type="ARBA" id="ARBA00022448"/>
    </source>
</evidence>
<dbReference type="GO" id="GO:0005886">
    <property type="term" value="C:plasma membrane"/>
    <property type="evidence" value="ECO:0007669"/>
    <property type="project" value="UniProtKB-SubCell"/>
</dbReference>
<feature type="domain" description="Helicase ATP-binding" evidence="20">
    <location>
        <begin position="143"/>
        <end position="300"/>
    </location>
</feature>
<dbReference type="InterPro" id="IPR014018">
    <property type="entry name" value="SecA_motor_DEAD"/>
</dbReference>
<accession>A0A7V2ZIL7</accession>
<dbReference type="GO" id="GO:0046872">
    <property type="term" value="F:metal ion binding"/>
    <property type="evidence" value="ECO:0007669"/>
    <property type="project" value="UniProtKB-KW"/>
</dbReference>
<dbReference type="SMART" id="SM00957">
    <property type="entry name" value="SecA_DEAD"/>
    <property type="match status" value="1"/>
</dbReference>
<evidence type="ECO:0000256" key="17">
    <source>
        <dbReference type="RuleBase" id="RU003874"/>
    </source>
</evidence>
<feature type="binding site" evidence="16">
    <location>
        <position position="659"/>
    </location>
    <ligand>
        <name>ATP</name>
        <dbReference type="ChEBI" id="CHEBI:30616"/>
    </ligand>
</feature>
<evidence type="ECO:0000256" key="5">
    <source>
        <dbReference type="ARBA" id="ARBA00022475"/>
    </source>
</evidence>
<keyword evidence="10" id="KW-0862">Zinc</keyword>
<evidence type="ECO:0000256" key="6">
    <source>
        <dbReference type="ARBA" id="ARBA00022490"/>
    </source>
</evidence>
<dbReference type="InterPro" id="IPR036670">
    <property type="entry name" value="SecA_X-link_sf"/>
</dbReference>
<keyword evidence="9 16" id="KW-0547">Nucleotide-binding</keyword>
<comment type="caution">
    <text evidence="23">The sequence shown here is derived from an EMBL/GenBank/DDBJ whole genome shotgun (WGS) entry which is preliminary data.</text>
</comment>
<dbReference type="Pfam" id="PF07516">
    <property type="entry name" value="SecA_SW"/>
    <property type="match status" value="1"/>
</dbReference>
<dbReference type="SMART" id="SM00490">
    <property type="entry name" value="HELICc"/>
    <property type="match status" value="1"/>
</dbReference>
<dbReference type="PANTHER" id="PTHR30612:SF0">
    <property type="entry name" value="CHLOROPLAST PROTEIN-TRANSPORTING ATPASE"/>
    <property type="match status" value="1"/>
</dbReference>
<feature type="binding site" evidence="16">
    <location>
        <position position="141"/>
    </location>
    <ligand>
        <name>ATP</name>
        <dbReference type="ChEBI" id="CHEBI:30616"/>
    </ligand>
</feature>
<comment type="similarity">
    <text evidence="3 16 17">Belongs to the SecA family.</text>
</comment>
<keyword evidence="18" id="KW-0175">Coiled coil</keyword>
<dbReference type="GO" id="GO:0008564">
    <property type="term" value="F:protein-exporting ATPase activity"/>
    <property type="evidence" value="ECO:0007669"/>
    <property type="project" value="UniProtKB-EC"/>
</dbReference>
<dbReference type="GO" id="GO:0017038">
    <property type="term" value="P:protein import"/>
    <property type="evidence" value="ECO:0007669"/>
    <property type="project" value="InterPro"/>
</dbReference>
<dbReference type="PROSITE" id="PS51194">
    <property type="entry name" value="HELICASE_CTER"/>
    <property type="match status" value="1"/>
</dbReference>
<evidence type="ECO:0000259" key="20">
    <source>
        <dbReference type="PROSITE" id="PS51192"/>
    </source>
</evidence>
<feature type="domain" description="SecA family profile" evidence="22">
    <location>
        <begin position="2"/>
        <end position="737"/>
    </location>
</feature>
<feature type="binding site" evidence="16">
    <location>
        <begin position="159"/>
        <end position="163"/>
    </location>
    <ligand>
        <name>ATP</name>
        <dbReference type="ChEBI" id="CHEBI:30616"/>
    </ligand>
</feature>
<dbReference type="SUPFAM" id="SSF81767">
    <property type="entry name" value="Pre-protein crosslinking domain of SecA"/>
    <property type="match status" value="1"/>
</dbReference>
<evidence type="ECO:0000259" key="21">
    <source>
        <dbReference type="PROSITE" id="PS51194"/>
    </source>
</evidence>
<dbReference type="InterPro" id="IPR044722">
    <property type="entry name" value="SecA_SF2_C"/>
</dbReference>
<keyword evidence="13 16" id="KW-1278">Translocase</keyword>
<dbReference type="EMBL" id="DSUJ01000008">
    <property type="protein sequence ID" value="HFI90652.1"/>
    <property type="molecule type" value="Genomic_DNA"/>
</dbReference>
<dbReference type="Gene3D" id="3.90.1440.10">
    <property type="entry name" value="SecA, preprotein cross-linking domain"/>
    <property type="match status" value="1"/>
</dbReference>
<dbReference type="CDD" id="cd18803">
    <property type="entry name" value="SF2_C_secA"/>
    <property type="match status" value="1"/>
</dbReference>
<keyword evidence="15 16" id="KW-0472">Membrane</keyword>
<evidence type="ECO:0000256" key="19">
    <source>
        <dbReference type="SAM" id="MobiDB-lite"/>
    </source>
</evidence>
<proteinExistence type="inferred from homology"/>
<dbReference type="GO" id="GO:0005829">
    <property type="term" value="C:cytosol"/>
    <property type="evidence" value="ECO:0007669"/>
    <property type="project" value="TreeGrafter"/>
</dbReference>
<feature type="region of interest" description="Disordered" evidence="19">
    <location>
        <begin position="948"/>
        <end position="1014"/>
    </location>
</feature>
<sequence length="1014" mass="116719">MINLIKKIFGDKKERDVKLLWPIVEEINKYYEEFKKLTDDELRNKTKEFKERINERTAETREKIDEIKARLQSNEDFDRRAAYDELDELEEQLNQEYEEILDELLPEAFAVVKSTCERLVGKSWTVAGHKITWDMVPYDVQLLGGIVLHQGKIAEMATGEGKTLVATLPLYLNALTGRGVHLVTVNDYLAKRDSEWMGEIFRFHGLTVGCILNTMDSAQRQQQYACDITYGTNNEFGFDYLRDNMAIDKSYQVQRGHNYAIVDEVDSVLIDEARTPLIISGPVDRDDQLFGEMKPKVERLYRLQQNLVGKIVSEAEELLKNNGITREAGILLLRASRGLPKNAKLLKVLAEPEYKKLLQETELEFLREKGKNMHIIDDELYFVIDEKSNTIDLTEKGREELARGTGKEKDFFVLPDLGTEISKFENDPDISPTEKVRLKEELYKKYSEASERIHAIHQLLKAYTLFEKDVEYVVTEDGKIAIVDEFTGRILPGRRYSDGLHQAIEAKENVKVERDSQTLATITLQNYFRMYNKLAGMTGTAETEEAEFYEIYKLEVVVIPTNKPVIREDLDDAVYRTKREKYNAVIEQIEELRKQGRPVLVGTTSVEVSETISRMLKRKGIPHNVLNAKQHQREAEIIAHAGEIGAVTIATNMAGRGTDIKLGAGVRERGGLYILGTERHESRRIDRQLRGRAGRQGDPGTSKFFISLEDDLMRLFGSDRISSIMSRMGIKEGEVIQHPMITKSVERAQKKVEENNFAIRKRLLEYDDTMNQQREVIYARRQKALQGDRLKSEILDLLEEWVGEIVEKYFEDANAQAIHDEILQHLLVDVKIHPEDFEKLGEQGIKDKIVEAAKQFYNKKEEMLGSELMARLERYAMLSVIDHKWKEHLREMDDLKEGIGLRAYGQKDPLVEYKAEAFKLFVVLLEQIRNETVSFVFKFFPQAPDEVQQSRRQPVRRYSEVKQSADNIGLTTAPQPSRESQGGRPQPIKVEERIGRNDPCPCGSGKKYKHCHGK</sequence>
<evidence type="ECO:0000256" key="1">
    <source>
        <dbReference type="ARBA" id="ARBA00001947"/>
    </source>
</evidence>
<evidence type="ECO:0000256" key="16">
    <source>
        <dbReference type="HAMAP-Rule" id="MF_01382"/>
    </source>
</evidence>
<keyword evidence="12 16" id="KW-0653">Protein transport</keyword>
<evidence type="ECO:0000256" key="14">
    <source>
        <dbReference type="ARBA" id="ARBA00023010"/>
    </source>
</evidence>
<keyword evidence="7" id="KW-0997">Cell inner membrane</keyword>
<dbReference type="Gene3D" id="1.10.3060.10">
    <property type="entry name" value="Helical scaffold and wing domains of SecA"/>
    <property type="match status" value="1"/>
</dbReference>
<evidence type="ECO:0000259" key="22">
    <source>
        <dbReference type="PROSITE" id="PS51196"/>
    </source>
</evidence>
<dbReference type="PROSITE" id="PS01312">
    <property type="entry name" value="SECA"/>
    <property type="match status" value="1"/>
</dbReference>
<feature type="compositionally biased region" description="Polar residues" evidence="19">
    <location>
        <begin position="961"/>
        <end position="980"/>
    </location>
</feature>